<protein>
    <recommendedName>
        <fullName evidence="2">Ureidoglycolate hydrolase</fullName>
    </recommendedName>
</protein>
<dbReference type="SUPFAM" id="SSF51182">
    <property type="entry name" value="RmlC-like cupins"/>
    <property type="match status" value="1"/>
</dbReference>
<dbReference type="PANTHER" id="PTHR35721:SF1">
    <property type="entry name" value="UREIDOGLYCOLATE HYDROLASE"/>
    <property type="match status" value="1"/>
</dbReference>
<dbReference type="InterPro" id="IPR024060">
    <property type="entry name" value="Ureidoglycolate_lyase_dom_sf"/>
</dbReference>
<sequence>MQALTQRASSPHLFTVHSKSHNRGCRRVHASAGAAQDMQPKLKTLKAVPITPENFKPFGQLIGPIDDMKPYDQEDAQLQGFDAGTPRFYIMRLPERGLKFDRITYHGKVTQCLGLLSPIGHWYMVVAAPTHNVEAFPKEQDLMAFKIPHGVFVKMHKATWHAGPLFTSTPHMDFYNLELSDTNVVDHNTHDFRKTQGIELEVSDV</sequence>
<proteinExistence type="predicted"/>
<dbReference type="GO" id="GO:0004848">
    <property type="term" value="F:ureidoglycolate hydrolase activity"/>
    <property type="evidence" value="ECO:0007669"/>
    <property type="project" value="InterPro"/>
</dbReference>
<evidence type="ECO:0000313" key="1">
    <source>
        <dbReference type="EMBL" id="CAE0503553.1"/>
    </source>
</evidence>
<dbReference type="PANTHER" id="PTHR35721">
    <property type="entry name" value="UREIDOGLYCOLATE HYDROLASE"/>
    <property type="match status" value="1"/>
</dbReference>
<dbReference type="InterPro" id="IPR011051">
    <property type="entry name" value="RmlC_Cupin_sf"/>
</dbReference>
<organism evidence="1">
    <name type="scientific">Dunaliella tertiolecta</name>
    <name type="common">Green alga</name>
    <dbReference type="NCBI Taxonomy" id="3047"/>
    <lineage>
        <taxon>Eukaryota</taxon>
        <taxon>Viridiplantae</taxon>
        <taxon>Chlorophyta</taxon>
        <taxon>core chlorophytes</taxon>
        <taxon>Chlorophyceae</taxon>
        <taxon>CS clade</taxon>
        <taxon>Chlamydomonadales</taxon>
        <taxon>Dunaliellaceae</taxon>
        <taxon>Dunaliella</taxon>
    </lineage>
</organism>
<dbReference type="EMBL" id="HBIP01030672">
    <property type="protein sequence ID" value="CAE0503553.1"/>
    <property type="molecule type" value="Transcribed_RNA"/>
</dbReference>
<dbReference type="AlphaFoldDB" id="A0A7S3VRT6"/>
<name>A0A7S3VRT6_DUNTE</name>
<evidence type="ECO:0008006" key="2">
    <source>
        <dbReference type="Google" id="ProtNLM"/>
    </source>
</evidence>
<gene>
    <name evidence="1" type="ORF">DTER00134_LOCUS18626</name>
</gene>
<reference evidence="1" key="1">
    <citation type="submission" date="2021-01" db="EMBL/GenBank/DDBJ databases">
        <authorList>
            <person name="Corre E."/>
            <person name="Pelletier E."/>
            <person name="Niang G."/>
            <person name="Scheremetjew M."/>
            <person name="Finn R."/>
            <person name="Kale V."/>
            <person name="Holt S."/>
            <person name="Cochrane G."/>
            <person name="Meng A."/>
            <person name="Brown T."/>
            <person name="Cohen L."/>
        </authorList>
    </citation>
    <scope>NUCLEOTIDE SEQUENCE</scope>
    <source>
        <strain evidence="1">CCMP1320</strain>
    </source>
</reference>
<accession>A0A7S3VRT6</accession>
<dbReference type="Gene3D" id="2.60.120.480">
    <property type="entry name" value="Ureidoglycolate hydrolase"/>
    <property type="match status" value="1"/>
</dbReference>